<dbReference type="RefSeq" id="WP_153374539.1">
    <property type="nucleotide sequence ID" value="NZ_WIVU01000044.1"/>
</dbReference>
<evidence type="ECO:0000313" key="3">
    <source>
        <dbReference type="Proteomes" id="UP000478064"/>
    </source>
</evidence>
<sequence>MSKSNLALGLIAAIISVSSVHAIADEALEQSSTSNSTFNYVVEENKAQQDVFLEHVTSVVGEPVYQNEQTGVTVYSAPEPAPITVNY</sequence>
<accession>A0A6L5HXG6</accession>
<name>A0A6L5HXG6_9PSED</name>
<gene>
    <name evidence="2" type="ORF">GHO27_18890</name>
</gene>
<reference evidence="2 3" key="1">
    <citation type="submission" date="2019-10" db="EMBL/GenBank/DDBJ databases">
        <title>Evaluation of single-gene subtyping targets for Pseudomonas.</title>
        <authorList>
            <person name="Reichler S.J."/>
            <person name="Orsi R.H."/>
            <person name="Wiedmann M."/>
            <person name="Martin N.H."/>
            <person name="Murphy S.I."/>
        </authorList>
    </citation>
    <scope>NUCLEOTIDE SEQUENCE [LARGE SCALE GENOMIC DNA]</scope>
    <source>
        <strain evidence="2 3">FSL R10-1637</strain>
    </source>
</reference>
<dbReference type="Proteomes" id="UP000478064">
    <property type="component" value="Unassembled WGS sequence"/>
</dbReference>
<comment type="caution">
    <text evidence="2">The sequence shown here is derived from an EMBL/GenBank/DDBJ whole genome shotgun (WGS) entry which is preliminary data.</text>
</comment>
<protein>
    <submittedName>
        <fullName evidence="2">Uncharacterized protein</fullName>
    </submittedName>
</protein>
<feature type="chain" id="PRO_5026884187" evidence="1">
    <location>
        <begin position="23"/>
        <end position="87"/>
    </location>
</feature>
<dbReference type="EMBL" id="WIVU01000044">
    <property type="protein sequence ID" value="MQU07748.1"/>
    <property type="molecule type" value="Genomic_DNA"/>
</dbReference>
<evidence type="ECO:0000256" key="1">
    <source>
        <dbReference type="SAM" id="SignalP"/>
    </source>
</evidence>
<dbReference type="AlphaFoldDB" id="A0A6L5HXG6"/>
<evidence type="ECO:0000313" key="2">
    <source>
        <dbReference type="EMBL" id="MQU07748.1"/>
    </source>
</evidence>
<feature type="signal peptide" evidence="1">
    <location>
        <begin position="1"/>
        <end position="22"/>
    </location>
</feature>
<keyword evidence="1" id="KW-0732">Signal</keyword>
<organism evidence="2 3">
    <name type="scientific">Pseudomonas helleri</name>
    <dbReference type="NCBI Taxonomy" id="1608996"/>
    <lineage>
        <taxon>Bacteria</taxon>
        <taxon>Pseudomonadati</taxon>
        <taxon>Pseudomonadota</taxon>
        <taxon>Gammaproteobacteria</taxon>
        <taxon>Pseudomonadales</taxon>
        <taxon>Pseudomonadaceae</taxon>
        <taxon>Pseudomonas</taxon>
    </lineage>
</organism>
<proteinExistence type="predicted"/>